<feature type="region of interest" description="Disordered" evidence="1">
    <location>
        <begin position="395"/>
        <end position="417"/>
    </location>
</feature>
<proteinExistence type="predicted"/>
<evidence type="ECO:0000256" key="1">
    <source>
        <dbReference type="SAM" id="MobiDB-lite"/>
    </source>
</evidence>
<feature type="compositionally biased region" description="Polar residues" evidence="1">
    <location>
        <begin position="405"/>
        <end position="417"/>
    </location>
</feature>
<reference evidence="2 3" key="1">
    <citation type="submission" date="2023-02" db="EMBL/GenBank/DDBJ databases">
        <title>LHISI_Scaffold_Assembly.</title>
        <authorList>
            <person name="Stuart O.P."/>
            <person name="Cleave R."/>
            <person name="Magrath M.J.L."/>
            <person name="Mikheyev A.S."/>
        </authorList>
    </citation>
    <scope>NUCLEOTIDE SEQUENCE [LARGE SCALE GENOMIC DNA]</scope>
    <source>
        <strain evidence="2">Daus_M_001</strain>
        <tissue evidence="2">Leg muscle</tissue>
    </source>
</reference>
<dbReference type="Proteomes" id="UP001159363">
    <property type="component" value="Chromosome 3"/>
</dbReference>
<comment type="caution">
    <text evidence="2">The sequence shown here is derived from an EMBL/GenBank/DDBJ whole genome shotgun (WGS) entry which is preliminary data.</text>
</comment>
<dbReference type="EMBL" id="JARBHB010000003">
    <property type="protein sequence ID" value="KAJ8890066.1"/>
    <property type="molecule type" value="Genomic_DNA"/>
</dbReference>
<gene>
    <name evidence="2" type="ORF">PR048_009573</name>
</gene>
<sequence>MRAKRGEYGAALECKGGGKLEISVKIHLPLVLHSFPSAKIQELLPPEMEPGSLWWERALYPMRCRGPKILVWRSFFHGLAEALSTLYKMLTGLTGSRTVDAAAWTPGRAACCLDTGRAARCLDPGHASRCLDPGHAVRCLDPGRAARCLDPGRAARCLEPGHAARCLDPGHASRCLDPGRAARCLDPGHAARCLDFGLSARCLDPGRAARCLDPWPCCLLPGHWACCSLPGSWRRCSLPGPWPCCSLPGSWACCSLPGPWARCTLPVLWALCSLPGSWAYCSLPGSWARCLLPGPWVRCSLPHRRLRLPWTSWLHPHFSPSHVRVRLRASRPGKTGLIPSGVASDFRTWESSRTMPLVGGFCSGILHISSLILVLLRTHLTSPASALNVEVRACESSKDRDEENSSLSGTMNKRPTIAGNNEATVISPADIIPLPKSEKKNRKEIRGNDRSFRGITRHVDNYDQTVWNQEEHEGTHKRLSGFGQPRMNTRKEEHFIGRCRGITMCADKIIIYDKLKQCQEKLKRGVGFTLLTLGPLAIGPPTPTLLSIPRVELPIPEGVMPQSLVAFGDSGPEMDVHQRSGIGARRKTSERTNRYIRLHAITQSQFTTGDIFRILALSQVDLQAGHQPIQRVPRWTPYATKFPVEPVLAGGTGTKPPLQHDGIPITAFSAQCVWVVSGLVSGDVRYATVATPTTSQISSDAGLWSSRPFRPLLQTAGHRYLLLETEWGAEWNSRRCQPSLLVSGVATTTGRPRMSRVSQTDGLLCCVRGREYLPEEFTPPSSTPTNWGSWYQHGRAKMESVS</sequence>
<accession>A0ABQ9I0A1</accession>
<keyword evidence="3" id="KW-1185">Reference proteome</keyword>
<evidence type="ECO:0000313" key="3">
    <source>
        <dbReference type="Proteomes" id="UP001159363"/>
    </source>
</evidence>
<evidence type="ECO:0000313" key="2">
    <source>
        <dbReference type="EMBL" id="KAJ8890066.1"/>
    </source>
</evidence>
<protein>
    <submittedName>
        <fullName evidence="2">Uncharacterized protein</fullName>
    </submittedName>
</protein>
<organism evidence="2 3">
    <name type="scientific">Dryococelus australis</name>
    <dbReference type="NCBI Taxonomy" id="614101"/>
    <lineage>
        <taxon>Eukaryota</taxon>
        <taxon>Metazoa</taxon>
        <taxon>Ecdysozoa</taxon>
        <taxon>Arthropoda</taxon>
        <taxon>Hexapoda</taxon>
        <taxon>Insecta</taxon>
        <taxon>Pterygota</taxon>
        <taxon>Neoptera</taxon>
        <taxon>Polyneoptera</taxon>
        <taxon>Phasmatodea</taxon>
        <taxon>Verophasmatodea</taxon>
        <taxon>Anareolatae</taxon>
        <taxon>Phasmatidae</taxon>
        <taxon>Eurycanthinae</taxon>
        <taxon>Dryococelus</taxon>
    </lineage>
</organism>
<name>A0ABQ9I0A1_9NEOP</name>